<proteinExistence type="predicted"/>
<keyword evidence="2" id="KW-0238">DNA-binding</keyword>
<dbReference type="PROSITE" id="PS50943">
    <property type="entry name" value="HTH_CROC1"/>
    <property type="match status" value="1"/>
</dbReference>
<evidence type="ECO:0000259" key="4">
    <source>
        <dbReference type="PROSITE" id="PS50943"/>
    </source>
</evidence>
<dbReference type="Gene3D" id="1.10.10.10">
    <property type="entry name" value="Winged helix-like DNA-binding domain superfamily/Winged helix DNA-binding domain"/>
    <property type="match status" value="1"/>
</dbReference>
<dbReference type="SMART" id="SM00347">
    <property type="entry name" value="HTH_MARR"/>
    <property type="match status" value="1"/>
</dbReference>
<dbReference type="Proteomes" id="UP000050580">
    <property type="component" value="Unassembled WGS sequence"/>
</dbReference>
<dbReference type="PROSITE" id="PS50995">
    <property type="entry name" value="HTH_MARR_2"/>
    <property type="match status" value="1"/>
</dbReference>
<dbReference type="SUPFAM" id="SSF46785">
    <property type="entry name" value="Winged helix' DNA-binding domain"/>
    <property type="match status" value="1"/>
</dbReference>
<dbReference type="InterPro" id="IPR023187">
    <property type="entry name" value="Tscrpt_reg_MarR-type_CS"/>
</dbReference>
<name>A0A0U1Q091_9BURK</name>
<organism evidence="6 7">
    <name type="scientific">Lampropedia cohaerens</name>
    <dbReference type="NCBI Taxonomy" id="1610491"/>
    <lineage>
        <taxon>Bacteria</taxon>
        <taxon>Pseudomonadati</taxon>
        <taxon>Pseudomonadota</taxon>
        <taxon>Betaproteobacteria</taxon>
        <taxon>Burkholderiales</taxon>
        <taxon>Comamonadaceae</taxon>
        <taxon>Lampropedia</taxon>
    </lineage>
</organism>
<dbReference type="PANTHER" id="PTHR42756">
    <property type="entry name" value="TRANSCRIPTIONAL REGULATOR, MARR"/>
    <property type="match status" value="1"/>
</dbReference>
<comment type="caution">
    <text evidence="6">The sequence shown here is derived from an EMBL/GenBank/DDBJ whole genome shotgun (WGS) entry which is preliminary data.</text>
</comment>
<protein>
    <submittedName>
        <fullName evidence="6">Uncharacterized protein</fullName>
    </submittedName>
</protein>
<reference evidence="6 7" key="1">
    <citation type="submission" date="2015-05" db="EMBL/GenBank/DDBJ databases">
        <title>Draft genome sequence of Lampropedia sp. CT6, isolated from the microbial mat of a hot water spring, located at Manikaran, India.</title>
        <authorList>
            <person name="Tripathi C."/>
            <person name="Rani P."/>
            <person name="Mahato N.K."/>
            <person name="Lal R."/>
        </authorList>
    </citation>
    <scope>NUCLEOTIDE SEQUENCE [LARGE SCALE GENOMIC DNA]</scope>
    <source>
        <strain evidence="6 7">CT6</strain>
    </source>
</reference>
<evidence type="ECO:0000313" key="6">
    <source>
        <dbReference type="EMBL" id="KKW68025.1"/>
    </source>
</evidence>
<dbReference type="EMBL" id="LBNQ01000023">
    <property type="protein sequence ID" value="KKW68025.1"/>
    <property type="molecule type" value="Genomic_DNA"/>
</dbReference>
<evidence type="ECO:0000256" key="2">
    <source>
        <dbReference type="ARBA" id="ARBA00023125"/>
    </source>
</evidence>
<dbReference type="OrthoDB" id="6002259at2"/>
<evidence type="ECO:0000259" key="5">
    <source>
        <dbReference type="PROSITE" id="PS50995"/>
    </source>
</evidence>
<feature type="domain" description="HTH cro/C1-type" evidence="4">
    <location>
        <begin position="44"/>
        <end position="72"/>
    </location>
</feature>
<evidence type="ECO:0000256" key="1">
    <source>
        <dbReference type="ARBA" id="ARBA00023015"/>
    </source>
</evidence>
<dbReference type="InterPro" id="IPR036388">
    <property type="entry name" value="WH-like_DNA-bd_sf"/>
</dbReference>
<evidence type="ECO:0000256" key="3">
    <source>
        <dbReference type="ARBA" id="ARBA00023163"/>
    </source>
</evidence>
<dbReference type="GO" id="GO:0003677">
    <property type="term" value="F:DNA binding"/>
    <property type="evidence" value="ECO:0007669"/>
    <property type="project" value="UniProtKB-KW"/>
</dbReference>
<dbReference type="GO" id="GO:0003700">
    <property type="term" value="F:DNA-binding transcription factor activity"/>
    <property type="evidence" value="ECO:0007669"/>
    <property type="project" value="InterPro"/>
</dbReference>
<keyword evidence="7" id="KW-1185">Reference proteome</keyword>
<dbReference type="RefSeq" id="WP_046741727.1">
    <property type="nucleotide sequence ID" value="NZ_LBNQ01000023.1"/>
</dbReference>
<evidence type="ECO:0000313" key="7">
    <source>
        <dbReference type="Proteomes" id="UP000050580"/>
    </source>
</evidence>
<dbReference type="InterPro" id="IPR001387">
    <property type="entry name" value="Cro/C1-type_HTH"/>
</dbReference>
<dbReference type="PANTHER" id="PTHR42756:SF1">
    <property type="entry name" value="TRANSCRIPTIONAL REPRESSOR OF EMRAB OPERON"/>
    <property type="match status" value="1"/>
</dbReference>
<gene>
    <name evidence="6" type="ORF">AAV94_07675</name>
</gene>
<dbReference type="Pfam" id="PF12802">
    <property type="entry name" value="MarR_2"/>
    <property type="match status" value="1"/>
</dbReference>
<accession>A0A0U1Q091</accession>
<dbReference type="PROSITE" id="PS01117">
    <property type="entry name" value="HTH_MARR_1"/>
    <property type="match status" value="1"/>
</dbReference>
<sequence length="154" mass="16916">MQTTYSERCGFGMLLVGTARRWRAAVDAHLAAQGLSDATWAPLLHVARAEQGLSQKELAARIGIDGSSLVRLIDILASKGLLERQQDATDRRANRLKLTPAGRRLVDAIQQSLLQVESSLLAGIDERTLQQLTHALEQIDRRIAIVREQQGSAL</sequence>
<dbReference type="InterPro" id="IPR036390">
    <property type="entry name" value="WH_DNA-bd_sf"/>
</dbReference>
<feature type="domain" description="HTH marR-type" evidence="5">
    <location>
        <begin position="8"/>
        <end position="141"/>
    </location>
</feature>
<dbReference type="InterPro" id="IPR000835">
    <property type="entry name" value="HTH_MarR-typ"/>
</dbReference>
<dbReference type="CDD" id="cd00093">
    <property type="entry name" value="HTH_XRE"/>
    <property type="match status" value="1"/>
</dbReference>
<keyword evidence="1" id="KW-0805">Transcription regulation</keyword>
<dbReference type="AlphaFoldDB" id="A0A0U1Q091"/>
<dbReference type="PRINTS" id="PR00598">
    <property type="entry name" value="HTHMARR"/>
</dbReference>
<keyword evidence="3" id="KW-0804">Transcription</keyword>
<dbReference type="STRING" id="1610491.AAV94_07675"/>